<evidence type="ECO:0008006" key="3">
    <source>
        <dbReference type="Google" id="ProtNLM"/>
    </source>
</evidence>
<sequence>MRHSSRREHWHVEDHHHVRDTTLAEDVSKIRTGNTPRAMATFRNLAIALARLTGWTNIAHATDYYKSHPDHALDLVQPDR</sequence>
<protein>
    <recommendedName>
        <fullName evidence="3">Tn3 transposase DDE domain-containing protein</fullName>
    </recommendedName>
</protein>
<keyword evidence="2" id="KW-1185">Reference proteome</keyword>
<comment type="caution">
    <text evidence="1">The sequence shown here is derived from an EMBL/GenBank/DDBJ whole genome shotgun (WGS) entry which is preliminary data.</text>
</comment>
<proteinExistence type="predicted"/>
<evidence type="ECO:0000313" key="2">
    <source>
        <dbReference type="Proteomes" id="UP001500151"/>
    </source>
</evidence>
<evidence type="ECO:0000313" key="1">
    <source>
        <dbReference type="EMBL" id="GAA2662504.1"/>
    </source>
</evidence>
<dbReference type="RefSeq" id="WP_344396533.1">
    <property type="nucleotide sequence ID" value="NZ_BAAASJ010000122.1"/>
</dbReference>
<name>A0ABP6E951_9ACTN</name>
<gene>
    <name evidence="1" type="ORF">GCM10010307_81610</name>
</gene>
<organism evidence="1 2">
    <name type="scientific">Streptomyces vastus</name>
    <dbReference type="NCBI Taxonomy" id="285451"/>
    <lineage>
        <taxon>Bacteria</taxon>
        <taxon>Bacillati</taxon>
        <taxon>Actinomycetota</taxon>
        <taxon>Actinomycetes</taxon>
        <taxon>Kitasatosporales</taxon>
        <taxon>Streptomycetaceae</taxon>
        <taxon>Streptomyces</taxon>
    </lineage>
</organism>
<dbReference type="Proteomes" id="UP001500151">
    <property type="component" value="Unassembled WGS sequence"/>
</dbReference>
<accession>A0ABP6E951</accession>
<reference evidence="2" key="1">
    <citation type="journal article" date="2019" name="Int. J. Syst. Evol. Microbiol.">
        <title>The Global Catalogue of Microorganisms (GCM) 10K type strain sequencing project: providing services to taxonomists for standard genome sequencing and annotation.</title>
        <authorList>
            <consortium name="The Broad Institute Genomics Platform"/>
            <consortium name="The Broad Institute Genome Sequencing Center for Infectious Disease"/>
            <person name="Wu L."/>
            <person name="Ma J."/>
        </authorList>
    </citation>
    <scope>NUCLEOTIDE SEQUENCE [LARGE SCALE GENOMIC DNA]</scope>
    <source>
        <strain evidence="2">JCM 4524</strain>
    </source>
</reference>
<dbReference type="EMBL" id="BAAASJ010000122">
    <property type="protein sequence ID" value="GAA2662504.1"/>
    <property type="molecule type" value="Genomic_DNA"/>
</dbReference>